<evidence type="ECO:0000256" key="17">
    <source>
        <dbReference type="ARBA" id="ARBA00048679"/>
    </source>
</evidence>
<keyword evidence="7 19" id="KW-0812">Transmembrane</keyword>
<dbReference type="PROSITE" id="PS00107">
    <property type="entry name" value="PROTEIN_KINASE_ATP"/>
    <property type="match status" value="1"/>
</dbReference>
<dbReference type="FunFam" id="3.80.10.10:FF:000129">
    <property type="entry name" value="Leucine-rich repeat receptor-like kinase"/>
    <property type="match status" value="1"/>
</dbReference>
<keyword evidence="15" id="KW-0675">Receptor</keyword>
<evidence type="ECO:0000259" key="21">
    <source>
        <dbReference type="PROSITE" id="PS50011"/>
    </source>
</evidence>
<comment type="catalytic activity">
    <reaction evidence="16">
        <text>L-threonyl-[protein] + ATP = O-phospho-L-threonyl-[protein] + ADP + H(+)</text>
        <dbReference type="Rhea" id="RHEA:46608"/>
        <dbReference type="Rhea" id="RHEA-COMP:11060"/>
        <dbReference type="Rhea" id="RHEA-COMP:11605"/>
        <dbReference type="ChEBI" id="CHEBI:15378"/>
        <dbReference type="ChEBI" id="CHEBI:30013"/>
        <dbReference type="ChEBI" id="CHEBI:30616"/>
        <dbReference type="ChEBI" id="CHEBI:61977"/>
        <dbReference type="ChEBI" id="CHEBI:456216"/>
        <dbReference type="EC" id="2.7.11.1"/>
    </reaction>
</comment>
<keyword evidence="14 19" id="KW-0472">Membrane</keyword>
<dbReference type="Pfam" id="PF12819">
    <property type="entry name" value="Malectin_like"/>
    <property type="match status" value="1"/>
</dbReference>
<dbReference type="SMART" id="SM00220">
    <property type="entry name" value="S_TKc"/>
    <property type="match status" value="1"/>
</dbReference>
<dbReference type="InterPro" id="IPR008271">
    <property type="entry name" value="Ser/Thr_kinase_AS"/>
</dbReference>
<dbReference type="InterPro" id="IPR011009">
    <property type="entry name" value="Kinase-like_dom_sf"/>
</dbReference>
<keyword evidence="23" id="KW-1185">Reference proteome</keyword>
<gene>
    <name evidence="22" type="ORF">QYE76_016082</name>
</gene>
<dbReference type="PANTHER" id="PTHR45631:SF114">
    <property type="entry name" value="OS05G0525800 PROTEIN"/>
    <property type="match status" value="1"/>
</dbReference>
<sequence length="951" mass="105631">MAAGPWLLLLCLAAGAVLQARAQPDSKGFISIDCGLSGNTGYVSETTKLSYVTDAGFIDAGTNHDISDEFMTEYVDKLSYTARSFAGAGVRNCYTLRSLVSGNKYLIRATFTYGNYDGLDRPPVFDLYIGVNYWYTLDFRYLTKYYGIDEVMVKEAIVVVPDNFVQVCLVNIGDGTPFISSLELRPLNRTHYPQATVAQGLSLDSRLNFGPMTSDIIRYPDDPYDRIWDPEYAKLIWTEITTTQKVRNLDNDLFGVPSAVLQTAVMPLNASKSVWLLWDSEPTPKHDRDPTPGYIIILHFAELEVLPRNAVRELIVLLDDKPWFTTGFTPGYLYETVAYNTIPFTNNRDHLYMLDVVASGNATLPPYLNAAEVFSVFPTTDLGTDSQDVSAITAIKLKYNVTRNWMGDPCVPQTMAWDRLTCSYTVDSSHPRITSVNLSSSGLNGDISASFTKLKAVTHLDLSNNNLIGSIPDALSQLPSLTLLDLSGNQLSGSIPSGLLKRIREGSLNLRYGSNQDLCSNGNSCQTHSKKNNKLTLYIAVPAVLLVVIVLVTIILIWFLKRKKKGSMDNSITPQNETITSHPTANVEANYGSLRRLESRRFTYKELEKITNNFQQVLGQGGFGYVYNGFLEDGTQVAVKLRSHSSNQGVKEFLAEAEILTRIHHMNLVSMIGYCMDGEYMALVYEYMSEGTLQEHIQGSNRSGACLSWPQRLRIALESAQGLEYLHKGCNPPIIHRDVKATNILLNMKLEARIADFGLSKAFTGNDHHVSTNTLVGTPGYADPEYQATMQPTTKSDVYSFGVVLMELVTGKPAILREPVPVNIIRWARQQLAQGNIEAVVDGRMGGDYDANSVWKVVDMALKCSAYSSMQRPTMTDVVAQLHECIQLEIGHVEDYANTGFYTHGSNNGQNMSYDSYTTDQSSIVSKTTTGYETEQNLRRVTIHPTNQVAR</sequence>
<keyword evidence="5" id="KW-0433">Leucine-rich repeat</keyword>
<accession>A0AAD8U3L2</accession>
<evidence type="ECO:0000256" key="3">
    <source>
        <dbReference type="ARBA" id="ARBA00022527"/>
    </source>
</evidence>
<dbReference type="InterPro" id="IPR017441">
    <property type="entry name" value="Protein_kinase_ATP_BS"/>
</dbReference>
<dbReference type="GO" id="GO:0005886">
    <property type="term" value="C:plasma membrane"/>
    <property type="evidence" value="ECO:0007669"/>
    <property type="project" value="UniProtKB-SubCell"/>
</dbReference>
<feature type="transmembrane region" description="Helical" evidence="19">
    <location>
        <begin position="535"/>
        <end position="560"/>
    </location>
</feature>
<dbReference type="Gene3D" id="1.10.510.10">
    <property type="entry name" value="Transferase(Phosphotransferase) domain 1"/>
    <property type="match status" value="1"/>
</dbReference>
<evidence type="ECO:0000256" key="12">
    <source>
        <dbReference type="ARBA" id="ARBA00022840"/>
    </source>
</evidence>
<dbReference type="InterPro" id="IPR032675">
    <property type="entry name" value="LRR_dom_sf"/>
</dbReference>
<organism evidence="22 23">
    <name type="scientific">Lolium multiflorum</name>
    <name type="common">Italian ryegrass</name>
    <name type="synonym">Lolium perenne subsp. multiflorum</name>
    <dbReference type="NCBI Taxonomy" id="4521"/>
    <lineage>
        <taxon>Eukaryota</taxon>
        <taxon>Viridiplantae</taxon>
        <taxon>Streptophyta</taxon>
        <taxon>Embryophyta</taxon>
        <taxon>Tracheophyta</taxon>
        <taxon>Spermatophyta</taxon>
        <taxon>Magnoliopsida</taxon>
        <taxon>Liliopsida</taxon>
        <taxon>Poales</taxon>
        <taxon>Poaceae</taxon>
        <taxon>BOP clade</taxon>
        <taxon>Pooideae</taxon>
        <taxon>Poodae</taxon>
        <taxon>Poeae</taxon>
        <taxon>Poeae Chloroplast Group 2 (Poeae type)</taxon>
        <taxon>Loliodinae</taxon>
        <taxon>Loliinae</taxon>
        <taxon>Lolium</taxon>
    </lineage>
</organism>
<dbReference type="FunFam" id="3.30.200.20:FF:000394">
    <property type="entry name" value="Leucine-rich repeat receptor-like protein kinase"/>
    <property type="match status" value="1"/>
</dbReference>
<evidence type="ECO:0000256" key="4">
    <source>
        <dbReference type="ARBA" id="ARBA00022553"/>
    </source>
</evidence>
<feature type="signal peptide" evidence="20">
    <location>
        <begin position="1"/>
        <end position="22"/>
    </location>
</feature>
<dbReference type="PRINTS" id="PR00019">
    <property type="entry name" value="LEURICHRPT"/>
</dbReference>
<keyword evidence="10 18" id="KW-0547">Nucleotide-binding</keyword>
<evidence type="ECO:0000256" key="20">
    <source>
        <dbReference type="SAM" id="SignalP"/>
    </source>
</evidence>
<dbReference type="InterPro" id="IPR024788">
    <property type="entry name" value="Malectin-like_Carb-bd_dom"/>
</dbReference>
<dbReference type="Gene3D" id="3.80.10.10">
    <property type="entry name" value="Ribonuclease Inhibitor"/>
    <property type="match status" value="1"/>
</dbReference>
<evidence type="ECO:0000256" key="6">
    <source>
        <dbReference type="ARBA" id="ARBA00022679"/>
    </source>
</evidence>
<evidence type="ECO:0000256" key="9">
    <source>
        <dbReference type="ARBA" id="ARBA00022737"/>
    </source>
</evidence>
<keyword evidence="3" id="KW-0723">Serine/threonine-protein kinase</keyword>
<dbReference type="GO" id="GO:0005524">
    <property type="term" value="F:ATP binding"/>
    <property type="evidence" value="ECO:0007669"/>
    <property type="project" value="UniProtKB-UniRule"/>
</dbReference>
<evidence type="ECO:0000313" key="23">
    <source>
        <dbReference type="Proteomes" id="UP001231189"/>
    </source>
</evidence>
<reference evidence="22" key="1">
    <citation type="submission" date="2023-07" db="EMBL/GenBank/DDBJ databases">
        <title>A chromosome-level genome assembly of Lolium multiflorum.</title>
        <authorList>
            <person name="Chen Y."/>
            <person name="Copetti D."/>
            <person name="Kolliker R."/>
            <person name="Studer B."/>
        </authorList>
    </citation>
    <scope>NUCLEOTIDE SEQUENCE</scope>
    <source>
        <strain evidence="22">02402/16</strain>
        <tissue evidence="22">Leaf</tissue>
    </source>
</reference>
<evidence type="ECO:0000256" key="8">
    <source>
        <dbReference type="ARBA" id="ARBA00022729"/>
    </source>
</evidence>
<feature type="domain" description="Protein kinase" evidence="21">
    <location>
        <begin position="612"/>
        <end position="886"/>
    </location>
</feature>
<feature type="chain" id="PRO_5041984510" description="non-specific serine/threonine protein kinase" evidence="20">
    <location>
        <begin position="23"/>
        <end position="951"/>
    </location>
</feature>
<evidence type="ECO:0000256" key="16">
    <source>
        <dbReference type="ARBA" id="ARBA00047899"/>
    </source>
</evidence>
<dbReference type="InterPro" id="IPR001245">
    <property type="entry name" value="Ser-Thr/Tyr_kinase_cat_dom"/>
</dbReference>
<dbReference type="AlphaFoldDB" id="A0AAD8U3L2"/>
<comment type="caution">
    <text evidence="22">The sequence shown here is derived from an EMBL/GenBank/DDBJ whole genome shotgun (WGS) entry which is preliminary data.</text>
</comment>
<evidence type="ECO:0000256" key="11">
    <source>
        <dbReference type="ARBA" id="ARBA00022777"/>
    </source>
</evidence>
<dbReference type="FunFam" id="1.10.510.10:FF:000146">
    <property type="entry name" value="LRR receptor-like serine/threonine-protein kinase IOS1"/>
    <property type="match status" value="1"/>
</dbReference>
<dbReference type="PROSITE" id="PS50011">
    <property type="entry name" value="PROTEIN_KINASE_DOM"/>
    <property type="match status" value="1"/>
</dbReference>
<keyword evidence="12 18" id="KW-0067">ATP-binding</keyword>
<evidence type="ECO:0000256" key="19">
    <source>
        <dbReference type="SAM" id="Phobius"/>
    </source>
</evidence>
<dbReference type="SUPFAM" id="SSF52058">
    <property type="entry name" value="L domain-like"/>
    <property type="match status" value="1"/>
</dbReference>
<dbReference type="EC" id="2.7.11.1" evidence="2"/>
<evidence type="ECO:0000256" key="10">
    <source>
        <dbReference type="ARBA" id="ARBA00022741"/>
    </source>
</evidence>
<dbReference type="CDD" id="cd14066">
    <property type="entry name" value="STKc_IRAK"/>
    <property type="match status" value="1"/>
</dbReference>
<dbReference type="PANTHER" id="PTHR45631">
    <property type="entry name" value="OS07G0107800 PROTEIN-RELATED"/>
    <property type="match status" value="1"/>
</dbReference>
<keyword evidence="11" id="KW-0418">Kinase</keyword>
<evidence type="ECO:0000313" key="22">
    <source>
        <dbReference type="EMBL" id="KAK1699385.1"/>
    </source>
</evidence>
<keyword evidence="6" id="KW-0808">Transferase</keyword>
<dbReference type="SUPFAM" id="SSF56112">
    <property type="entry name" value="Protein kinase-like (PK-like)"/>
    <property type="match status" value="1"/>
</dbReference>
<dbReference type="Pfam" id="PF13855">
    <property type="entry name" value="LRR_8"/>
    <property type="match status" value="1"/>
</dbReference>
<evidence type="ECO:0000256" key="2">
    <source>
        <dbReference type="ARBA" id="ARBA00012513"/>
    </source>
</evidence>
<dbReference type="PROSITE" id="PS00108">
    <property type="entry name" value="PROTEIN_KINASE_ST"/>
    <property type="match status" value="1"/>
</dbReference>
<dbReference type="Gene3D" id="3.30.200.20">
    <property type="entry name" value="Phosphorylase Kinase, domain 1"/>
    <property type="match status" value="1"/>
</dbReference>
<protein>
    <recommendedName>
        <fullName evidence="2">non-specific serine/threonine protein kinase</fullName>
        <ecNumber evidence="2">2.7.11.1</ecNumber>
    </recommendedName>
</protein>
<dbReference type="EMBL" id="JAUUTY010000001">
    <property type="protein sequence ID" value="KAK1699385.1"/>
    <property type="molecule type" value="Genomic_DNA"/>
</dbReference>
<evidence type="ECO:0000256" key="7">
    <source>
        <dbReference type="ARBA" id="ARBA00022692"/>
    </source>
</evidence>
<evidence type="ECO:0000256" key="1">
    <source>
        <dbReference type="ARBA" id="ARBA00004162"/>
    </source>
</evidence>
<evidence type="ECO:0000256" key="13">
    <source>
        <dbReference type="ARBA" id="ARBA00022989"/>
    </source>
</evidence>
<dbReference type="InterPro" id="IPR000719">
    <property type="entry name" value="Prot_kinase_dom"/>
</dbReference>
<proteinExistence type="predicted"/>
<keyword evidence="8 20" id="KW-0732">Signal</keyword>
<evidence type="ECO:0000256" key="14">
    <source>
        <dbReference type="ARBA" id="ARBA00023136"/>
    </source>
</evidence>
<name>A0AAD8U3L2_LOLMU</name>
<dbReference type="GO" id="GO:0004674">
    <property type="term" value="F:protein serine/threonine kinase activity"/>
    <property type="evidence" value="ECO:0007669"/>
    <property type="project" value="UniProtKB-KW"/>
</dbReference>
<dbReference type="InterPro" id="IPR001611">
    <property type="entry name" value="Leu-rich_rpt"/>
</dbReference>
<evidence type="ECO:0000256" key="18">
    <source>
        <dbReference type="PROSITE-ProRule" id="PRU10141"/>
    </source>
</evidence>
<keyword evidence="4" id="KW-0597">Phosphoprotein</keyword>
<comment type="subcellular location">
    <subcellularLocation>
        <location evidence="1">Cell membrane</location>
        <topology evidence="1">Single-pass membrane protein</topology>
    </subcellularLocation>
</comment>
<comment type="catalytic activity">
    <reaction evidence="17">
        <text>L-seryl-[protein] + ATP = O-phospho-L-seryl-[protein] + ADP + H(+)</text>
        <dbReference type="Rhea" id="RHEA:17989"/>
        <dbReference type="Rhea" id="RHEA-COMP:9863"/>
        <dbReference type="Rhea" id="RHEA-COMP:11604"/>
        <dbReference type="ChEBI" id="CHEBI:15378"/>
        <dbReference type="ChEBI" id="CHEBI:29999"/>
        <dbReference type="ChEBI" id="CHEBI:30616"/>
        <dbReference type="ChEBI" id="CHEBI:83421"/>
        <dbReference type="ChEBI" id="CHEBI:456216"/>
        <dbReference type="EC" id="2.7.11.1"/>
    </reaction>
</comment>
<dbReference type="Proteomes" id="UP001231189">
    <property type="component" value="Unassembled WGS sequence"/>
</dbReference>
<keyword evidence="9" id="KW-0677">Repeat</keyword>
<keyword evidence="13 19" id="KW-1133">Transmembrane helix</keyword>
<evidence type="ECO:0000256" key="5">
    <source>
        <dbReference type="ARBA" id="ARBA00022614"/>
    </source>
</evidence>
<feature type="binding site" evidence="18">
    <location>
        <position position="640"/>
    </location>
    <ligand>
        <name>ATP</name>
        <dbReference type="ChEBI" id="CHEBI:30616"/>
    </ligand>
</feature>
<evidence type="ECO:0000256" key="15">
    <source>
        <dbReference type="ARBA" id="ARBA00023170"/>
    </source>
</evidence>
<dbReference type="Pfam" id="PF07714">
    <property type="entry name" value="PK_Tyr_Ser-Thr"/>
    <property type="match status" value="1"/>
</dbReference>